<comment type="caution">
    <text evidence="2">The sequence shown here is derived from an EMBL/GenBank/DDBJ whole genome shotgun (WGS) entry which is preliminary data.</text>
</comment>
<dbReference type="RefSeq" id="WP_136360295.1">
    <property type="nucleotide sequence ID" value="NZ_SSNY01000019.1"/>
</dbReference>
<keyword evidence="3" id="KW-1185">Reference proteome</keyword>
<gene>
    <name evidence="2" type="ORF">E6C48_21775</name>
</gene>
<feature type="chain" id="PRO_5046367488" evidence="1">
    <location>
        <begin position="24"/>
        <end position="100"/>
    </location>
</feature>
<dbReference type="EMBL" id="SSNY01000019">
    <property type="protein sequence ID" value="THF54518.1"/>
    <property type="molecule type" value="Genomic_DNA"/>
</dbReference>
<accession>A0ABY2Q3E4</accession>
<name>A0ABY2Q3E4_9HYPH</name>
<evidence type="ECO:0000256" key="1">
    <source>
        <dbReference type="SAM" id="SignalP"/>
    </source>
</evidence>
<keyword evidence="1" id="KW-0732">Signal</keyword>
<dbReference type="Proteomes" id="UP000306441">
    <property type="component" value="Unassembled WGS sequence"/>
</dbReference>
<evidence type="ECO:0000313" key="2">
    <source>
        <dbReference type="EMBL" id="THF54518.1"/>
    </source>
</evidence>
<proteinExistence type="predicted"/>
<organism evidence="2 3">
    <name type="scientific">Ollibium composti</name>
    <dbReference type="NCBI Taxonomy" id="2675109"/>
    <lineage>
        <taxon>Bacteria</taxon>
        <taxon>Pseudomonadati</taxon>
        <taxon>Pseudomonadota</taxon>
        <taxon>Alphaproteobacteria</taxon>
        <taxon>Hyphomicrobiales</taxon>
        <taxon>Phyllobacteriaceae</taxon>
        <taxon>Ollibium</taxon>
    </lineage>
</organism>
<sequence length="100" mass="10458">MAKLTLAISVLAGVTALCGAAAADSSMVGPAYIGDRAADPEDETFAYLVKPEDSDHPIAFIGPARNFGPVTGDAEKDTIGYLPLLAVQRDGFWSFALARE</sequence>
<feature type="signal peptide" evidence="1">
    <location>
        <begin position="1"/>
        <end position="23"/>
    </location>
</feature>
<protein>
    <submittedName>
        <fullName evidence="2">Uncharacterized protein</fullName>
    </submittedName>
</protein>
<reference evidence="2 3" key="1">
    <citation type="submission" date="2019-04" db="EMBL/GenBank/DDBJ databases">
        <title>Mesorhizobium composti sp. nov., isolated from compost.</title>
        <authorList>
            <person name="Lin S.-Y."/>
            <person name="Hameed A."/>
            <person name="Hsieh Y.-T."/>
            <person name="Young C.-C."/>
        </authorList>
    </citation>
    <scope>NUCLEOTIDE SEQUENCE [LARGE SCALE GENOMIC DNA]</scope>
    <source>
        <strain evidence="2 3">CC-YTH430</strain>
    </source>
</reference>
<evidence type="ECO:0000313" key="3">
    <source>
        <dbReference type="Proteomes" id="UP000306441"/>
    </source>
</evidence>